<dbReference type="Pfam" id="PF19191">
    <property type="entry name" value="HEF_HK"/>
    <property type="match status" value="1"/>
</dbReference>
<evidence type="ECO:0000313" key="4">
    <source>
        <dbReference type="EMBL" id="CAD6492548.1"/>
    </source>
</evidence>
<name>A0A811T9R5_9EURY</name>
<dbReference type="EMBL" id="CAJHIQ010000014">
    <property type="protein sequence ID" value="CAD6492548.1"/>
    <property type="molecule type" value="Genomic_DNA"/>
</dbReference>
<feature type="region of interest" description="Disordered" evidence="1">
    <location>
        <begin position="23"/>
        <end position="42"/>
    </location>
</feature>
<evidence type="ECO:0000259" key="2">
    <source>
        <dbReference type="Pfam" id="PF02518"/>
    </source>
</evidence>
<evidence type="ECO:0000256" key="1">
    <source>
        <dbReference type="SAM" id="MobiDB-lite"/>
    </source>
</evidence>
<organism evidence="4 5">
    <name type="scientific">Candidatus Argoarchaeum ethanivorans</name>
    <dbReference type="NCBI Taxonomy" id="2608793"/>
    <lineage>
        <taxon>Archaea</taxon>
        <taxon>Methanobacteriati</taxon>
        <taxon>Methanobacteriota</taxon>
        <taxon>Stenosarchaea group</taxon>
        <taxon>Methanomicrobia</taxon>
        <taxon>Methanosarcinales</taxon>
        <taxon>Methanosarcinales incertae sedis</taxon>
        <taxon>GOM Arc I cluster</taxon>
        <taxon>Candidatus Argoarchaeum</taxon>
    </lineage>
</organism>
<dbReference type="InterPro" id="IPR003594">
    <property type="entry name" value="HATPase_dom"/>
</dbReference>
<dbReference type="Pfam" id="PF02518">
    <property type="entry name" value="HATPase_c"/>
    <property type="match status" value="1"/>
</dbReference>
<dbReference type="InterPro" id="IPR036890">
    <property type="entry name" value="HATPase_C_sf"/>
</dbReference>
<feature type="compositionally biased region" description="Basic and acidic residues" evidence="1">
    <location>
        <begin position="23"/>
        <end position="32"/>
    </location>
</feature>
<evidence type="ECO:0008006" key="6">
    <source>
        <dbReference type="Google" id="ProtNLM"/>
    </source>
</evidence>
<reference evidence="4" key="1">
    <citation type="submission" date="2020-10" db="EMBL/GenBank/DDBJ databases">
        <authorList>
            <person name="Hahn C.J."/>
            <person name="Laso-Perez R."/>
            <person name="Vulcano F."/>
            <person name="Vaziourakis K.-M."/>
            <person name="Stokke R."/>
            <person name="Steen I.H."/>
            <person name="Teske A."/>
            <person name="Boetius A."/>
            <person name="Liebeke M."/>
            <person name="Amann R."/>
            <person name="Knittel K."/>
        </authorList>
    </citation>
    <scope>NUCLEOTIDE SEQUENCE</scope>
    <source>
        <strain evidence="4">Gfbio:e3339647-f889-4370-9287-4fb5cb688e4c:AG392M11_GoMArc1</strain>
    </source>
</reference>
<dbReference type="Gene3D" id="1.20.120.20">
    <property type="entry name" value="Apolipoprotein"/>
    <property type="match status" value="1"/>
</dbReference>
<sequence length="907" mass="106464">MSRNDIEERWVVLGTDSRVRGAEPLTEEERLGKPPRTPMGEKGIGRLSVAYLGPKMLMLTKKKNENCLALFIDWDILNNYNLYLDDVNIPIKEIPSADAAKEIFNTIIKEFGQNLESGNWEEHGSLANTISDDLSKLEVPDFLVDGILSDFLEDGKHGTVFVIFDPHEQLTELAQGDRMDIRDDPTTNYLRSSLSGINNAFAGERLFETSFWIHDFAGKYDLISKQNFFTRDDIFDADHWLTGSFDEDGFFTGELQVFDRIIKLTFHPRRPPGHTPYGPFKIEFGFMEGDPKSSKLPREKFDLIKRKSDKFGGLYLYRDKFRVLPYGRTEYDWLEFEKRRSLSATYYQFSHRRIFGYVEISREKNPGLKDKAGREGFIVNHAYRELQRDLIEFFIDLSTRYFRTRTQDQKEKGDTPTLREEQVEVIRQRNEKILKAEKKRNKITATGFKRELGEKSEKIDLKIPEISELLNELETENKNNILDYNKISDLISKIEHCKIELKKMKMVKPRRIELTDRQKNKYYTYREKYAGTFDLVAKCDDLISDTREKLPRENLKEEFENRYKDFSNDITTTIKEYEKRFNVVTEDLDEQIKSDIKQFGDLYTEKIGHIVLTGNEDNEEVKEWIETLERIHDAVKEEIEEKYDSFTKHVEGLSFDIDDDLLVGWYKEQYKKINEKVEAMHELAQLGMAIEIIDHQFNVLYAEMSAAIDFFKIYTQENPEVEYNYKQLRHAFEHLETNHQLLTPLYRTTRRSKTEIKGSEIKDYMGKFFANRFDRHRIKFTTDPSFDDYIFHTYESVIKPVFINVINNALYWLIPSADRRLHVAYENGKILIINSGAKIESADLENIFTLFFNRKPGGRGIGLYLAKTNLHTIGYDIYATNDKKLNVLNGACFVIETIKKEVNRNEL</sequence>
<dbReference type="InterPro" id="IPR043836">
    <property type="entry name" value="DHp"/>
</dbReference>
<accession>A0A811T9R5</accession>
<dbReference type="AlphaFoldDB" id="A0A811T9R5"/>
<gene>
    <name evidence="4" type="ORF">DIAAKJNI_00321</name>
</gene>
<evidence type="ECO:0000313" key="5">
    <source>
        <dbReference type="Proteomes" id="UP000639006"/>
    </source>
</evidence>
<proteinExistence type="predicted"/>
<dbReference type="Proteomes" id="UP000639006">
    <property type="component" value="Unassembled WGS sequence"/>
</dbReference>
<evidence type="ECO:0000259" key="3">
    <source>
        <dbReference type="Pfam" id="PF19191"/>
    </source>
</evidence>
<protein>
    <recommendedName>
        <fullName evidence="6">Histidine kinase domain-containing protein</fullName>
    </recommendedName>
</protein>
<comment type="caution">
    <text evidence="4">The sequence shown here is derived from an EMBL/GenBank/DDBJ whole genome shotgun (WGS) entry which is preliminary data.</text>
</comment>
<feature type="domain" description="Dimerisation and histidine phosphotransfer (DHp)" evidence="3">
    <location>
        <begin position="685"/>
        <end position="751"/>
    </location>
</feature>
<dbReference type="Gene3D" id="3.30.565.10">
    <property type="entry name" value="Histidine kinase-like ATPase, C-terminal domain"/>
    <property type="match status" value="2"/>
</dbReference>
<dbReference type="SUPFAM" id="SSF55874">
    <property type="entry name" value="ATPase domain of HSP90 chaperone/DNA topoisomerase II/histidine kinase"/>
    <property type="match status" value="2"/>
</dbReference>
<feature type="domain" description="Histidine kinase/HSP90-like ATPase" evidence="2">
    <location>
        <begin position="799"/>
        <end position="897"/>
    </location>
</feature>